<dbReference type="AlphaFoldDB" id="A0A5D3C4J6"/>
<reference evidence="3 4" key="1">
    <citation type="submission" date="2019-08" db="EMBL/GenBank/DDBJ databases">
        <title>Draft genome sequences of two oriental melons (Cucumis melo L. var makuwa).</title>
        <authorList>
            <person name="Kwon S.-Y."/>
        </authorList>
    </citation>
    <scope>NUCLEOTIDE SEQUENCE [LARGE SCALE GENOMIC DNA]</scope>
    <source>
        <strain evidence="4">cv. Chang Bougi</strain>
        <strain evidence="3">cv. SW 3</strain>
        <tissue evidence="2">Leaf</tissue>
    </source>
</reference>
<sequence>MDKPKKNEKKGKEVVQMNEQEFDVFKERGLIKIPTKTEVVCESTSTLPLALKSILRYTEKVMEKDSNIPFPLPADIFGIDQKRSVLREDIIDLYNMNEVKTFTLVAYMMGHWALLAINVYEDTVFYLDSLRMTFKATTRYVIDM</sequence>
<evidence type="ECO:0000313" key="3">
    <source>
        <dbReference type="Proteomes" id="UP000321393"/>
    </source>
</evidence>
<dbReference type="Proteomes" id="UP000321393">
    <property type="component" value="Unassembled WGS sequence"/>
</dbReference>
<organism evidence="2 4">
    <name type="scientific">Cucumis melo var. makuwa</name>
    <name type="common">Oriental melon</name>
    <dbReference type="NCBI Taxonomy" id="1194695"/>
    <lineage>
        <taxon>Eukaryota</taxon>
        <taxon>Viridiplantae</taxon>
        <taxon>Streptophyta</taxon>
        <taxon>Embryophyta</taxon>
        <taxon>Tracheophyta</taxon>
        <taxon>Spermatophyta</taxon>
        <taxon>Magnoliopsida</taxon>
        <taxon>eudicotyledons</taxon>
        <taxon>Gunneridae</taxon>
        <taxon>Pentapetalae</taxon>
        <taxon>rosids</taxon>
        <taxon>fabids</taxon>
        <taxon>Cucurbitales</taxon>
        <taxon>Cucurbitaceae</taxon>
        <taxon>Benincaseae</taxon>
        <taxon>Cucumis</taxon>
    </lineage>
</organism>
<comment type="caution">
    <text evidence="2">The sequence shown here is derived from an EMBL/GenBank/DDBJ whole genome shotgun (WGS) entry which is preliminary data.</text>
</comment>
<dbReference type="Proteomes" id="UP000321947">
    <property type="component" value="Unassembled WGS sequence"/>
</dbReference>
<name>A0A5D3C4J6_CUCMM</name>
<evidence type="ECO:0000313" key="4">
    <source>
        <dbReference type="Proteomes" id="UP000321947"/>
    </source>
</evidence>
<evidence type="ECO:0000313" key="1">
    <source>
        <dbReference type="EMBL" id="KAA0061198.1"/>
    </source>
</evidence>
<dbReference type="EMBL" id="SSTD01013559">
    <property type="protein sequence ID" value="TYK06250.1"/>
    <property type="molecule type" value="Genomic_DNA"/>
</dbReference>
<proteinExistence type="predicted"/>
<evidence type="ECO:0008006" key="5">
    <source>
        <dbReference type="Google" id="ProtNLM"/>
    </source>
</evidence>
<dbReference type="EMBL" id="SSTE01005050">
    <property type="protein sequence ID" value="KAA0061198.1"/>
    <property type="molecule type" value="Genomic_DNA"/>
</dbReference>
<evidence type="ECO:0000313" key="2">
    <source>
        <dbReference type="EMBL" id="TYK06250.1"/>
    </source>
</evidence>
<gene>
    <name evidence="2" type="ORF">E5676_scaffold157G00230</name>
    <name evidence="1" type="ORF">E6C27_scaffold455G00230</name>
</gene>
<protein>
    <recommendedName>
        <fullName evidence="5">Ubiquitin-like protease family profile domain-containing protein</fullName>
    </recommendedName>
</protein>
<dbReference type="SUPFAM" id="SSF54001">
    <property type="entry name" value="Cysteine proteinases"/>
    <property type="match status" value="1"/>
</dbReference>
<dbReference type="InterPro" id="IPR038765">
    <property type="entry name" value="Papain-like_cys_pep_sf"/>
</dbReference>
<accession>A0A5D3C4J6</accession>